<reference evidence="2 3" key="1">
    <citation type="submission" date="2019-04" db="EMBL/GenBank/DDBJ databases">
        <title>Chromosome genome assembly for Takifugu flavidus.</title>
        <authorList>
            <person name="Xiao S."/>
        </authorList>
    </citation>
    <scope>NUCLEOTIDE SEQUENCE [LARGE SCALE GENOMIC DNA]</scope>
    <source>
        <strain evidence="2">HTHZ2018</strain>
        <tissue evidence="2">Muscle</tissue>
    </source>
</reference>
<dbReference type="AlphaFoldDB" id="A0A5C6MQD8"/>
<dbReference type="Proteomes" id="UP000324091">
    <property type="component" value="Chromosome 8"/>
</dbReference>
<proteinExistence type="predicted"/>
<feature type="region of interest" description="Disordered" evidence="1">
    <location>
        <begin position="1"/>
        <end position="84"/>
    </location>
</feature>
<sequence length="84" mass="9078">MADQGTLDKVGAFERGGAVETSKQEVRDSGQSPHTECFLNPSGVGCQVIEETRAAQPHRRRIQSASLAESARDEGCREGESPNY</sequence>
<keyword evidence="3" id="KW-1185">Reference proteome</keyword>
<feature type="compositionally biased region" description="Basic and acidic residues" evidence="1">
    <location>
        <begin position="70"/>
        <end position="84"/>
    </location>
</feature>
<evidence type="ECO:0000256" key="1">
    <source>
        <dbReference type="SAM" id="MobiDB-lite"/>
    </source>
</evidence>
<dbReference type="EMBL" id="RHFK02000021">
    <property type="protein sequence ID" value="TWW57113.1"/>
    <property type="molecule type" value="Genomic_DNA"/>
</dbReference>
<evidence type="ECO:0000313" key="3">
    <source>
        <dbReference type="Proteomes" id="UP000324091"/>
    </source>
</evidence>
<accession>A0A5C6MQD8</accession>
<organism evidence="2 3">
    <name type="scientific">Takifugu flavidus</name>
    <name type="common">sansaifugu</name>
    <dbReference type="NCBI Taxonomy" id="433684"/>
    <lineage>
        <taxon>Eukaryota</taxon>
        <taxon>Metazoa</taxon>
        <taxon>Chordata</taxon>
        <taxon>Craniata</taxon>
        <taxon>Vertebrata</taxon>
        <taxon>Euteleostomi</taxon>
        <taxon>Actinopterygii</taxon>
        <taxon>Neopterygii</taxon>
        <taxon>Teleostei</taxon>
        <taxon>Neoteleostei</taxon>
        <taxon>Acanthomorphata</taxon>
        <taxon>Eupercaria</taxon>
        <taxon>Tetraodontiformes</taxon>
        <taxon>Tetradontoidea</taxon>
        <taxon>Tetraodontidae</taxon>
        <taxon>Takifugu</taxon>
    </lineage>
</organism>
<protein>
    <submittedName>
        <fullName evidence="2">Uncharacterized protein</fullName>
    </submittedName>
</protein>
<comment type="caution">
    <text evidence="2">The sequence shown here is derived from an EMBL/GenBank/DDBJ whole genome shotgun (WGS) entry which is preliminary data.</text>
</comment>
<name>A0A5C6MQD8_9TELE</name>
<gene>
    <name evidence="2" type="ORF">D4764_08G0011000</name>
</gene>
<evidence type="ECO:0000313" key="2">
    <source>
        <dbReference type="EMBL" id="TWW57113.1"/>
    </source>
</evidence>